<dbReference type="OrthoDB" id="9816120at2"/>
<feature type="chain" id="PRO_5003623720" evidence="2">
    <location>
        <begin position="24"/>
        <end position="565"/>
    </location>
</feature>
<evidence type="ECO:0000256" key="1">
    <source>
        <dbReference type="ARBA" id="ARBA00022729"/>
    </source>
</evidence>
<feature type="signal peptide" evidence="2">
    <location>
        <begin position="1"/>
        <end position="23"/>
    </location>
</feature>
<evidence type="ECO:0000313" key="4">
    <source>
        <dbReference type="EMBL" id="AFH48050.1"/>
    </source>
</evidence>
<dbReference type="Gene3D" id="2.60.40.4070">
    <property type="match status" value="1"/>
</dbReference>
<dbReference type="eggNOG" id="COG0265">
    <property type="taxonomic scope" value="Bacteria"/>
</dbReference>
<sequence length="565" mass="65276">MLNNMKHKLFLILTLLPFLLLSAQSYSIDELKRNPNYKVKIDADSIAEINNKLTNLRWMKEIKNYTEPENASDADLIIDLDTLNLVYWENLYRQWGELNAANYIGDAKFIVTDANNNGRNEIYAFQTTDTSAYGVLYENLNDSLFVFKSEIFDSLAPVYDIGDISNNGLLDIICRGIDNSLRVFKQPGDTNYIRELDFIYHPFPSVYQPNDVTFYDIDNDGVQEIIYYLDAGSLDSIWALSNHVARYNPAINNYELIYYHRPYPHWFTFGFATGDFDNDGKNNFSTGSIWGWYYVYEYVSRNNINVEYQTELDTKNAFLSVMSEDMNGNGKNEIWVGSDFSSSLYGGVTRVFVLEPDGNGAYQVVYQIDIRGLFSGIYGRIRYVDVDGDGVKEIFLNNGTLVFCFKYSPQRNYYLDFIIDTWDYRAGSYEGTDVADLDSDGVPEFIMQKHLWPPYRTKSLFWKRNKITDVNDSGNTLPEEFNLYQNYPNPFNPSTKISWQSPVGSWQTLKVYDMLGREVATLVDDYRQAGNYEIEFNASNLPSGVYIYKLQAGEFVQNKKMILTK</sequence>
<dbReference type="InterPro" id="IPR013517">
    <property type="entry name" value="FG-GAP"/>
</dbReference>
<dbReference type="HOGENOM" id="CLU_482151_0_0_10"/>
<evidence type="ECO:0000259" key="3">
    <source>
        <dbReference type="Pfam" id="PF18962"/>
    </source>
</evidence>
<dbReference type="InterPro" id="IPR028994">
    <property type="entry name" value="Integrin_alpha_N"/>
</dbReference>
<evidence type="ECO:0000256" key="2">
    <source>
        <dbReference type="SAM" id="SignalP"/>
    </source>
</evidence>
<feature type="domain" description="Secretion system C-terminal sorting" evidence="3">
    <location>
        <begin position="487"/>
        <end position="562"/>
    </location>
</feature>
<dbReference type="SUPFAM" id="SSF69318">
    <property type="entry name" value="Integrin alpha N-terminal domain"/>
    <property type="match status" value="2"/>
</dbReference>
<dbReference type="PANTHER" id="PTHR46580:SF4">
    <property type="entry name" value="ATP_GTP-BINDING PROTEIN"/>
    <property type="match status" value="1"/>
</dbReference>
<dbReference type="STRING" id="945713.IALB_0338"/>
<proteinExistence type="predicted"/>
<dbReference type="InterPro" id="IPR026444">
    <property type="entry name" value="Secre_tail"/>
</dbReference>
<reference evidence="4 5" key="1">
    <citation type="journal article" date="2012" name="Front. Microbiol.">
        <title>Complete genome of Ignavibacterium album, a metabolically versatile, flagellated, facultative anaerobe from the phylum Chlorobi.</title>
        <authorList>
            <person name="Liu Z."/>
            <person name="Frigaard N.-U."/>
            <person name="Vogl K."/>
            <person name="Iino T."/>
            <person name="Ohkuma M."/>
            <person name="Overmann J."/>
            <person name="Bryant D.A."/>
        </authorList>
    </citation>
    <scope>NUCLEOTIDE SEQUENCE [LARGE SCALE GENOMIC DNA]</scope>
    <source>
        <strain evidence="5">DSM 19864 / JCM 16511 / NBRC 101810 / Mat9-16</strain>
    </source>
</reference>
<dbReference type="NCBIfam" id="TIGR04183">
    <property type="entry name" value="Por_Secre_tail"/>
    <property type="match status" value="1"/>
</dbReference>
<dbReference type="KEGG" id="ial:IALB_0338"/>
<name>I0AGE3_IGNAJ</name>
<dbReference type="Proteomes" id="UP000007394">
    <property type="component" value="Chromosome"/>
</dbReference>
<keyword evidence="1 2" id="KW-0732">Signal</keyword>
<dbReference type="Pfam" id="PF13517">
    <property type="entry name" value="FG-GAP_3"/>
    <property type="match status" value="1"/>
</dbReference>
<protein>
    <submittedName>
        <fullName evidence="4">Peptidase S8/S53 subtilisin kexin sedolisin</fullName>
    </submittedName>
</protein>
<dbReference type="EMBL" id="CP003418">
    <property type="protein sequence ID" value="AFH48050.1"/>
    <property type="molecule type" value="Genomic_DNA"/>
</dbReference>
<accession>I0AGE3</accession>
<dbReference type="PANTHER" id="PTHR46580">
    <property type="entry name" value="SENSOR KINASE-RELATED"/>
    <property type="match status" value="1"/>
</dbReference>
<dbReference type="Pfam" id="PF18962">
    <property type="entry name" value="Por_Secre_tail"/>
    <property type="match status" value="1"/>
</dbReference>
<gene>
    <name evidence="4" type="ordered locus">IALB_0338</name>
</gene>
<dbReference type="PATRIC" id="fig|945713.3.peg.338"/>
<keyword evidence="5" id="KW-1185">Reference proteome</keyword>
<dbReference type="AlphaFoldDB" id="I0AGE3"/>
<organism evidence="4 5">
    <name type="scientific">Ignavibacterium album (strain DSM 19864 / JCM 16511 / NBRC 101810 / Mat9-16)</name>
    <dbReference type="NCBI Taxonomy" id="945713"/>
    <lineage>
        <taxon>Bacteria</taxon>
        <taxon>Pseudomonadati</taxon>
        <taxon>Ignavibacteriota</taxon>
        <taxon>Ignavibacteria</taxon>
        <taxon>Ignavibacteriales</taxon>
        <taxon>Ignavibacteriaceae</taxon>
        <taxon>Ignavibacterium</taxon>
    </lineage>
</organism>
<evidence type="ECO:0000313" key="5">
    <source>
        <dbReference type="Proteomes" id="UP000007394"/>
    </source>
</evidence>